<keyword evidence="6" id="KW-1185">Reference proteome</keyword>
<feature type="region of interest" description="Disordered" evidence="1">
    <location>
        <begin position="508"/>
        <end position="532"/>
    </location>
</feature>
<feature type="compositionally biased region" description="Low complexity" evidence="1">
    <location>
        <begin position="984"/>
        <end position="1000"/>
    </location>
</feature>
<dbReference type="OrthoDB" id="6162910at2759"/>
<evidence type="ECO:0000256" key="2">
    <source>
        <dbReference type="SAM" id="Phobius"/>
    </source>
</evidence>
<dbReference type="Proteomes" id="UP001153620">
    <property type="component" value="Chromosome 2"/>
</dbReference>
<organism evidence="5 6">
    <name type="scientific">Chironomus riparius</name>
    <dbReference type="NCBI Taxonomy" id="315576"/>
    <lineage>
        <taxon>Eukaryota</taxon>
        <taxon>Metazoa</taxon>
        <taxon>Ecdysozoa</taxon>
        <taxon>Arthropoda</taxon>
        <taxon>Hexapoda</taxon>
        <taxon>Insecta</taxon>
        <taxon>Pterygota</taxon>
        <taxon>Neoptera</taxon>
        <taxon>Endopterygota</taxon>
        <taxon>Diptera</taxon>
        <taxon>Nematocera</taxon>
        <taxon>Chironomoidea</taxon>
        <taxon>Chironomidae</taxon>
        <taxon>Chironominae</taxon>
        <taxon>Chironomus</taxon>
    </lineage>
</organism>
<dbReference type="InterPro" id="IPR000082">
    <property type="entry name" value="SEA_dom"/>
</dbReference>
<feature type="transmembrane region" description="Helical" evidence="2">
    <location>
        <begin position="1275"/>
        <end position="1299"/>
    </location>
</feature>
<keyword evidence="3" id="KW-0732">Signal</keyword>
<feature type="compositionally biased region" description="Polar residues" evidence="1">
    <location>
        <begin position="825"/>
        <end position="845"/>
    </location>
</feature>
<protein>
    <recommendedName>
        <fullName evidence="4">SEA domain-containing protein</fullName>
    </recommendedName>
</protein>
<feature type="region of interest" description="Disordered" evidence="1">
    <location>
        <begin position="668"/>
        <end position="703"/>
    </location>
</feature>
<feature type="compositionally biased region" description="Polar residues" evidence="1">
    <location>
        <begin position="124"/>
        <end position="147"/>
    </location>
</feature>
<dbReference type="EMBL" id="OU895878">
    <property type="protein sequence ID" value="CAG9805132.1"/>
    <property type="molecule type" value="Genomic_DNA"/>
</dbReference>
<evidence type="ECO:0000313" key="5">
    <source>
        <dbReference type="EMBL" id="CAG9805132.1"/>
    </source>
</evidence>
<feature type="compositionally biased region" description="Low complexity" evidence="1">
    <location>
        <begin position="1399"/>
        <end position="1411"/>
    </location>
</feature>
<evidence type="ECO:0000256" key="3">
    <source>
        <dbReference type="SAM" id="SignalP"/>
    </source>
</evidence>
<accession>A0A9N9RX03</accession>
<feature type="compositionally biased region" description="Low complexity" evidence="1">
    <location>
        <begin position="728"/>
        <end position="760"/>
    </location>
</feature>
<feature type="region of interest" description="Disordered" evidence="1">
    <location>
        <begin position="721"/>
        <end position="858"/>
    </location>
</feature>
<feature type="region of interest" description="Disordered" evidence="1">
    <location>
        <begin position="189"/>
        <end position="217"/>
    </location>
</feature>
<feature type="compositionally biased region" description="Polar residues" evidence="1">
    <location>
        <begin position="264"/>
        <end position="279"/>
    </location>
</feature>
<proteinExistence type="predicted"/>
<feature type="chain" id="PRO_5040318627" description="SEA domain-containing protein" evidence="3">
    <location>
        <begin position="26"/>
        <end position="1458"/>
    </location>
</feature>
<keyword evidence="2" id="KW-1133">Transmembrane helix</keyword>
<feature type="region of interest" description="Disordered" evidence="1">
    <location>
        <begin position="247"/>
        <end position="291"/>
    </location>
</feature>
<feature type="region of interest" description="Disordered" evidence="1">
    <location>
        <begin position="973"/>
        <end position="1001"/>
    </location>
</feature>
<feature type="signal peptide" evidence="3">
    <location>
        <begin position="1"/>
        <end position="25"/>
    </location>
</feature>
<dbReference type="Pfam" id="PF01390">
    <property type="entry name" value="SEA"/>
    <property type="match status" value="1"/>
</dbReference>
<dbReference type="SUPFAM" id="SSF82671">
    <property type="entry name" value="SEA domain"/>
    <property type="match status" value="1"/>
</dbReference>
<name>A0A9N9RX03_9DIPT</name>
<evidence type="ECO:0000313" key="6">
    <source>
        <dbReference type="Proteomes" id="UP001153620"/>
    </source>
</evidence>
<feature type="compositionally biased region" description="Basic and acidic residues" evidence="1">
    <location>
        <begin position="201"/>
        <end position="212"/>
    </location>
</feature>
<dbReference type="PROSITE" id="PS50024">
    <property type="entry name" value="SEA"/>
    <property type="match status" value="1"/>
</dbReference>
<keyword evidence="2" id="KW-0812">Transmembrane</keyword>
<feature type="compositionally biased region" description="Polar residues" evidence="1">
    <location>
        <begin position="1439"/>
        <end position="1448"/>
    </location>
</feature>
<feature type="compositionally biased region" description="Polar residues" evidence="1">
    <location>
        <begin position="1041"/>
        <end position="1050"/>
    </location>
</feature>
<feature type="compositionally biased region" description="Low complexity" evidence="1">
    <location>
        <begin position="1423"/>
        <end position="1434"/>
    </location>
</feature>
<feature type="region of interest" description="Disordered" evidence="1">
    <location>
        <begin position="1348"/>
        <end position="1367"/>
    </location>
</feature>
<dbReference type="InterPro" id="IPR036364">
    <property type="entry name" value="SEA_dom_sf"/>
</dbReference>
<dbReference type="Gene3D" id="3.30.70.960">
    <property type="entry name" value="SEA domain"/>
    <property type="match status" value="1"/>
</dbReference>
<gene>
    <name evidence="5" type="ORF">CHIRRI_LOCUS8009</name>
</gene>
<feature type="region of interest" description="Disordered" evidence="1">
    <location>
        <begin position="440"/>
        <end position="464"/>
    </location>
</feature>
<evidence type="ECO:0000259" key="4">
    <source>
        <dbReference type="PROSITE" id="PS50024"/>
    </source>
</evidence>
<feature type="region of interest" description="Disordered" evidence="1">
    <location>
        <begin position="52"/>
        <end position="83"/>
    </location>
</feature>
<feature type="compositionally biased region" description="Polar residues" evidence="1">
    <location>
        <begin position="761"/>
        <end position="771"/>
    </location>
</feature>
<feature type="compositionally biased region" description="Basic and acidic residues" evidence="1">
    <location>
        <begin position="847"/>
        <end position="858"/>
    </location>
</feature>
<feature type="region of interest" description="Disordered" evidence="1">
    <location>
        <begin position="1389"/>
        <end position="1458"/>
    </location>
</feature>
<feature type="domain" description="SEA" evidence="4">
    <location>
        <begin position="1117"/>
        <end position="1235"/>
    </location>
</feature>
<sequence>MHYSKMASSMHFILIILLNLGLTLQQENQNYLNYHQPQGRFLSSFPQNSRNGFFPSVPQRSAASQQQQGQQQQSGNYQQHDLYLDGPSTPSFFPFQTFATTRAPNPFEISPRPFVTPSPLPNRGQFSNFGQTSGRQNGGYQFESNPYNFAPSAPPAQQQPQRLSPYLDSTGYDESQIDEYDESQTYIKAPKSRGGSTFQRTSDENRSIERVPSHSTSIKTNKDRFLENLRQRPITTTVEPTSIITTTPRAKISREELAKKSRYTPITRSTTSKRPQPKQTESDAEYNDQKYAFTKNNKVKSTLNVRPLGYHVNITHNGEEKNPNPLSVKALNAASDNTREQFDENSGEDDDVEYIDYEEDDDDYGVILNENDRAKKEKSYIPTTIIPTTKIPITTTTSPIPTTNKPEDHTKIIFDNFILPKNQDIGEQNDDDEEVEYEYEYEDETDAPEVKTTDKPTTTKPESEEIVEITTFRDPNRILSEAVVSVVTSKTVVNGTFSRSSEELNVQQFAEETTTEAENYPPTRPSPTKSTTDSNYVVIASVQTSRSVSGAHFLPFPHVEQKEVIQSRSELTNKKALNGVESATDIPEVKTTQISETENVSAEVQDEEDYHSSEVTTTASYSLEEAPTTVPTTVRNIPLPSTESIIDKLDGIQSDLSLGVLSGEFPVLKDNSSKKTKPVSSVQPSSSTEATPSEEEVEVPKEIEAPTTVKPLVLIRKFSPKAQSTTRKPITTTSIKVTIKSTTPHPTTTSTTTEEPITTTQNNSVLESSQRSNKKISFEDAPNEDLAGLLPPGYKLRPSFKNKKFSTTTSQPETTKEELAAGKSRNATISRSFKSQPSPQDLNSKLKSKDKFNLPKSENDTTKKFNKLFESSDAELDISKFLPPDFKDKAKNESVAVIPIVTDELSKFLPPGFKLDPTTTSTETPKIKVIEDDLNKFLPPGYKPPTEEKEKEDVKDDISSILNKIKFTEVAIPLPPGFSENGPSSTTEEPVEESSSTTKSGKLVFPTRAYKKPARVTTPKSNMGEGPKPPEIEIRKGPPTRATTLFTGWPSKPTTPFSLEKFLEIQKNAMQIDISEILARSTTEQFTTPFFTTTTTTTTSTTTTTTPRPREATVCKTDCSLAATIRIIDGIEWSPELLTHHTEEYKNLATELESDLNEVYTKSEMLSKWYKSIRIDAFSKGSVLVDYFIELKDIPNEMNTTEIKKLFHDALEPATVEKKAPSEDENEAYPQPIVKEAYKLGNFVVDPISTDFIVIQKVATINSDEEDEDVLLPQWAIAMITIGLLSLVCSVLFGVAVLINRKKAAKKKGPTPLTADMLNELNKNHMGGFDNYGAEDAYNLEDTWDERRSDVKPKRMQPAKGSNPNIYDSWRSQHIQRYQADEFYYDSHDPYNEFKPKQHQAQQQQQQQNHHPYSSSGTNRFMEPNWNEGWNENPYHPGSSHNFNTSNTRRYRDYDQHF</sequence>
<feature type="region of interest" description="Disordered" evidence="1">
    <location>
        <begin position="1014"/>
        <end position="1050"/>
    </location>
</feature>
<keyword evidence="2" id="KW-0472">Membrane</keyword>
<reference evidence="5" key="1">
    <citation type="submission" date="2022-01" db="EMBL/GenBank/DDBJ databases">
        <authorList>
            <person name="King R."/>
        </authorList>
    </citation>
    <scope>NUCLEOTIDE SEQUENCE</scope>
</reference>
<reference evidence="5" key="2">
    <citation type="submission" date="2022-10" db="EMBL/GenBank/DDBJ databases">
        <authorList>
            <consortium name="ENA_rothamsted_submissions"/>
            <consortium name="culmorum"/>
            <person name="King R."/>
        </authorList>
    </citation>
    <scope>NUCLEOTIDE SEQUENCE</scope>
</reference>
<feature type="compositionally biased region" description="Low complexity" evidence="1">
    <location>
        <begin position="59"/>
        <end position="79"/>
    </location>
</feature>
<evidence type="ECO:0000256" key="1">
    <source>
        <dbReference type="SAM" id="MobiDB-lite"/>
    </source>
</evidence>
<feature type="region of interest" description="Disordered" evidence="1">
    <location>
        <begin position="103"/>
        <end position="171"/>
    </location>
</feature>